<evidence type="ECO:0000313" key="2">
    <source>
        <dbReference type="EMBL" id="CAI3990408.1"/>
    </source>
</evidence>
<feature type="region of interest" description="Disordered" evidence="1">
    <location>
        <begin position="2058"/>
        <end position="2088"/>
    </location>
</feature>
<dbReference type="PANTHER" id="PTHR33050:SF7">
    <property type="entry name" value="RIBONUCLEASE H"/>
    <property type="match status" value="1"/>
</dbReference>
<dbReference type="EMBL" id="CAMXCT030001472">
    <property type="protein sequence ID" value="CAL4777720.1"/>
    <property type="molecule type" value="Genomic_DNA"/>
</dbReference>
<dbReference type="InterPro" id="IPR043502">
    <property type="entry name" value="DNA/RNA_pol_sf"/>
</dbReference>
<feature type="compositionally biased region" description="Polar residues" evidence="1">
    <location>
        <begin position="2131"/>
        <end position="2145"/>
    </location>
</feature>
<name>A0A9P1FVU6_9DINO</name>
<reference evidence="2" key="1">
    <citation type="submission" date="2022-10" db="EMBL/GenBank/DDBJ databases">
        <authorList>
            <person name="Chen Y."/>
            <person name="Dougan E. K."/>
            <person name="Chan C."/>
            <person name="Rhodes N."/>
            <person name="Thang M."/>
        </authorList>
    </citation>
    <scope>NUCLEOTIDE SEQUENCE</scope>
</reference>
<dbReference type="GO" id="GO:0034220">
    <property type="term" value="P:monoatomic ion transmembrane transport"/>
    <property type="evidence" value="ECO:0007669"/>
    <property type="project" value="UniProtKB-KW"/>
</dbReference>
<dbReference type="EMBL" id="CAMXCT010001472">
    <property type="protein sequence ID" value="CAI3990408.1"/>
    <property type="molecule type" value="Genomic_DNA"/>
</dbReference>
<comment type="caution">
    <text evidence="2">The sequence shown here is derived from an EMBL/GenBank/DDBJ whole genome shotgun (WGS) entry which is preliminary data.</text>
</comment>
<feature type="compositionally biased region" description="Low complexity" evidence="1">
    <location>
        <begin position="1779"/>
        <end position="1792"/>
    </location>
</feature>
<protein>
    <submittedName>
        <fullName evidence="4">Sodium channel protein 60E</fullName>
    </submittedName>
</protein>
<evidence type="ECO:0000313" key="5">
    <source>
        <dbReference type="Proteomes" id="UP001152797"/>
    </source>
</evidence>
<gene>
    <name evidence="2" type="ORF">C1SCF055_LOCUS17401</name>
</gene>
<keyword evidence="4" id="KW-0407">Ion channel</keyword>
<evidence type="ECO:0000313" key="4">
    <source>
        <dbReference type="EMBL" id="CAL4777720.1"/>
    </source>
</evidence>
<dbReference type="Gene3D" id="1.10.443.10">
    <property type="entry name" value="Intergrase catalytic core"/>
    <property type="match status" value="1"/>
</dbReference>
<dbReference type="PANTHER" id="PTHR33050">
    <property type="entry name" value="REVERSE TRANSCRIPTASE DOMAIN-CONTAINING PROTEIN"/>
    <property type="match status" value="1"/>
</dbReference>
<accession>A0A9P1FVU6</accession>
<dbReference type="InterPro" id="IPR013762">
    <property type="entry name" value="Integrase-like_cat_sf"/>
</dbReference>
<reference evidence="3" key="2">
    <citation type="submission" date="2024-04" db="EMBL/GenBank/DDBJ databases">
        <authorList>
            <person name="Chen Y."/>
            <person name="Shah S."/>
            <person name="Dougan E. K."/>
            <person name="Thang M."/>
            <person name="Chan C."/>
        </authorList>
    </citation>
    <scope>NUCLEOTIDE SEQUENCE [LARGE SCALE GENOMIC DNA]</scope>
</reference>
<dbReference type="SUPFAM" id="SSF56672">
    <property type="entry name" value="DNA/RNA polymerases"/>
    <property type="match status" value="2"/>
</dbReference>
<keyword evidence="5" id="KW-1185">Reference proteome</keyword>
<dbReference type="InterPro" id="IPR052055">
    <property type="entry name" value="Hepadnavirus_pol/RT"/>
</dbReference>
<keyword evidence="4" id="KW-0813">Transport</keyword>
<organism evidence="2">
    <name type="scientific">Cladocopium goreaui</name>
    <dbReference type="NCBI Taxonomy" id="2562237"/>
    <lineage>
        <taxon>Eukaryota</taxon>
        <taxon>Sar</taxon>
        <taxon>Alveolata</taxon>
        <taxon>Dinophyceae</taxon>
        <taxon>Suessiales</taxon>
        <taxon>Symbiodiniaceae</taxon>
        <taxon>Cladocopium</taxon>
    </lineage>
</organism>
<sequence length="2954" mass="326316">MDSGFGEPPFAGGALHNSAAVTPRADPASDGAGSGGVDPFGRLDFALGLEPGFLLEHKDGCLQNTSEGYSPGTFEDTDAVPAVDMKVYDRERVLDNSWLQLETTVVLDASELNGEAIDLVSDYATTCSESSSGEEAVVLPKVTAAETTLKADSNTELQLQWCLQRRGIALDQCRLVDWDLHQRWVQYLLGLLSKAAPEGYTKVKIDQVIKADKELFMIMAEEHQHGDQRLTDVPSPMNAAFQKLITDPRVTMFLLPVPSHAVAKTPASSAGAPAQNPFGKSGAKGQGKVRKEGKQSQRAKTLCPAELKEFKQVDEQGRPICWSFNMKSGCKESAVPFTAVTDETSTMQRAESCRKAQDANELDMLEKFLQAEQQNLGWVHFAPACGTASKAREKPNRVLEKAGFKVPKPLRSSEHPLGLPGLSGESLHKHKSWQPKVIDGKVQYPTAEEAAYPILLCARMVEIVRDQLLQLGVVDVHNLEQQIQVEHTSLNRVVLSALPRGKKFKPLVSEYGQYHTVVHAPHVENPTDVVPAGAKLVHQRLAQMGEVRVDEQIFHSSTDGMSGQEEVMVSQYGVPRAPLDFCERAVKCGHPRGMAVHLPQLAKEVIEQNLTEEPAELALHRCRELTKWTIRAGQLKEQEKKYKGGLPQHMQALLHKKRLLLFKEMLESVNYPDKQLVEDLARGFNITGWQDKTGVFPQCVKRPQFSLGTLKQMARGLNKAILQQLREDKDDAELVQKTWEKTLEEVNLGYIWHDEHADPTQFFLAKRFGLVQRAGKLRVIDDCSIGGINSTMGAVEKYRVHAMDECAAFLAYMVEFVQNGHGVEGVSGRTYDLKHAYKQYGISVADRDTIRLAVRNPHTNGVDLFGINSLPFGASGSVGGFLRVSLAIWYIGMAIFRLVWTAFFDDYTVFARDALVSNTSKTVEAIFDLLGVEFARDGDKACEFAKRFKSLGVEIDLQTFGAGVVQLGHTTERREELSLVLQEILKEKSITSKQAESMRGRLHWFESFAFGRVANSTVKVLGELALSGRKRITLSETDMTALSFLCERVLTAPPLSITPACLQSWVIFTDGACEGPDDNKQGGVGGVLVDPLGRVVSFFGGGVPVDIMRCLLQKSKNPIYELEVLPVLVSVWLWKGRINLAQVCWYLDNEASRSAFIKGQGATPLAACMVDAFTAEEMKLQLKSWFARVPSLSNLADSPSRLEDKLLLDLGAVKGPIDWLAMGKVLGLDLEMGDRILEPLAATRLASWSAAVVQGNSQWQLGRRVPSLWVLTLQVSQNKMLIILVRDFQAVSSDVASSSSGGVVNFDAVLNVAFNTVNQVSRPIPALWGMEQRLLDAEPTGVLKRSRFQSCNSMDVVSFKPDVPWKDQREADLQRSIKLWIAVTSKWDGSCTFSNRLAEMRNEAEVFDMFAHVFSGRAPITVRKRGMAILKVCDYLEDHQLERFPMRELTLYRFMCSQLAEGAPASRLQGVMQAIAFCRHVLDVSELQTVLDSKRCSGVAREVCPQERKQASPLTVAELLQLHAVVDEASDDWDVAFAGAALLCCYCRGRWGDLMRSEAAFLDKDENGAPAFLETRTGRHKTMSSQMHRHQFLPMVAPVRGVHGAEWATPWIQRRSGLGMKFPPEGLIMPAPGQDGEATQRPLESGECGKWLRRLLGAEDATGPSAERRVSSHSLKCTMLSFAAKRGLSVPDRLMLGYHSSQMHMAMVYSRDGAAASLLLLEGLIDEIAKGKFKPDSTRSGRLVASPAGPSGAQSDEVKVETTLSSDEERIETLDNSESSDSTDGTGTSSSDVPADHSLNRVFAPPQNFSTALAAQNIGTFSAMAFALGTPQTPPTDQQFDTLAGVVFGAGFTLGQTSMLRRVHFESTTLMIASVKQRVDGEAAEKADSVKKIPIAEKKHRLEQQEQRLSGISISGELEPSHQLIDLANNVLETGALVWIAPSRCTKRSDEVQLAIRERPSSVQVENHQRKVSQTAEEFKADHGTMSQQPPPGFQHVKVEQLIRADRELWTLLAQDYKGSLKPDAAGLIPLDTEFPKLRHDPRITMFLLPTVATAKQADKEAPKKVPASGSQQPAAKSAGGNKRRKTRAEKICPEELKKFQLRCEHGPVCWAYNMKSGGGKLHAVQDSAVPPQSVSRGNSTAGDLKGDQSTDFANSQKLKFNGKLISDLIFVEVCAGSARLTRTAREFGFNGIAIDHTQKRSCGIDICIFELEDDAQVEELCNFLESEADNIAAVWIAPSCGTASKARERRLPELQRLGIEIPIPLRSLEKPDQIDGLGETNKLKVEKANMLYSAVERIATTACNNNIFTGIENPGNSHYWNTTPMQNLIERFGDKRITFHNCCHGGSRDKLTAVWVNESWLDSLEARCDGSHNQKSWKVTMSSKQVHFPTSEEAAYPPVLCQHIVECVKQKAIQFGAIFSSTLKEQLQQPDADAAGRIALGALPRGTKVKPLVAEFGKFTAVGAPPQQADKVDVFLSTLPKGSKVTSRQLLKRGAVRVVNEECHFLAGASEAATDDMVELCWVGIPSSPNEFVARAIKAGHPRGLDVHVDENMQEVVRLNLVAPPFELAKKRVEYLKKWTARAKEIAHEEEELKKAMPDHVRQVLGQKRLVLFGEMLRDLHYPDEKLVEDISAGFRLSGYMTKSHVFRARSKRPTMSLETLRKLGKTFNANNVESFNRRQESELEEATWKETESELEKGWIFLDTDASTEGKFLGRRFGIRQGEKIRVIDNCTCCGLNLTVGLHEKIRLHSVDFLAAVFGFALKSCPTGRRPALRGRTYDLRSAYKQFAVHPLDRASLRMGVNVPGSKSYAMIGFNSLPFGAVGSVAGFLRISQAIWFLGYFGLGLLWSAFYDDYTLLSRAELESSSSWACESLLTLLGMQFATEGRKCLPFSTQFKTLGLEVCTDGFAEGHVLIGHTESRREELHSQLASFLSEDTMSPKDALRMLKDFGAV</sequence>
<dbReference type="GO" id="GO:0015074">
    <property type="term" value="P:DNA integration"/>
    <property type="evidence" value="ECO:0007669"/>
    <property type="project" value="InterPro"/>
</dbReference>
<feature type="region of interest" description="Disordered" evidence="1">
    <location>
        <begin position="1"/>
        <end position="35"/>
    </location>
</feature>
<feature type="region of interest" description="Disordered" evidence="1">
    <location>
        <begin position="2124"/>
        <end position="2145"/>
    </location>
</feature>
<keyword evidence="4" id="KW-0406">Ion transport</keyword>
<evidence type="ECO:0000256" key="1">
    <source>
        <dbReference type="SAM" id="MobiDB-lite"/>
    </source>
</evidence>
<dbReference type="GO" id="GO:0006310">
    <property type="term" value="P:DNA recombination"/>
    <property type="evidence" value="ECO:0007669"/>
    <property type="project" value="InterPro"/>
</dbReference>
<feature type="region of interest" description="Disordered" evidence="1">
    <location>
        <begin position="1735"/>
        <end position="1801"/>
    </location>
</feature>
<evidence type="ECO:0000313" key="3">
    <source>
        <dbReference type="EMBL" id="CAL1143783.1"/>
    </source>
</evidence>
<dbReference type="Proteomes" id="UP001152797">
    <property type="component" value="Unassembled WGS sequence"/>
</dbReference>
<feature type="region of interest" description="Disordered" evidence="1">
    <location>
        <begin position="266"/>
        <end position="300"/>
    </location>
</feature>
<dbReference type="GO" id="GO:0003677">
    <property type="term" value="F:DNA binding"/>
    <property type="evidence" value="ECO:0007669"/>
    <property type="project" value="InterPro"/>
</dbReference>
<dbReference type="OrthoDB" id="410733at2759"/>
<dbReference type="EMBL" id="CAMXCT020001472">
    <property type="protein sequence ID" value="CAL1143783.1"/>
    <property type="molecule type" value="Genomic_DNA"/>
</dbReference>
<proteinExistence type="predicted"/>